<comment type="caution">
    <text evidence="7">The sequence shown here is derived from an EMBL/GenBank/DDBJ whole genome shotgun (WGS) entry which is preliminary data.</text>
</comment>
<comment type="subcellular location">
    <subcellularLocation>
        <location evidence="1">Cell membrane</location>
        <topology evidence="1">Multi-pass membrane protein</topology>
    </subcellularLocation>
</comment>
<feature type="transmembrane region" description="Helical" evidence="5">
    <location>
        <begin position="299"/>
        <end position="321"/>
    </location>
</feature>
<dbReference type="Gene3D" id="1.20.1250.20">
    <property type="entry name" value="MFS general substrate transporter like domains"/>
    <property type="match status" value="3"/>
</dbReference>
<dbReference type="SUPFAM" id="SSF103473">
    <property type="entry name" value="MFS general substrate transporter"/>
    <property type="match status" value="1"/>
</dbReference>
<dbReference type="InterPro" id="IPR036259">
    <property type="entry name" value="MFS_trans_sf"/>
</dbReference>
<keyword evidence="3 5" id="KW-1133">Transmembrane helix</keyword>
<dbReference type="PANTHER" id="PTHR23527">
    <property type="entry name" value="BLL3282 PROTEIN"/>
    <property type="match status" value="1"/>
</dbReference>
<evidence type="ECO:0000256" key="3">
    <source>
        <dbReference type="ARBA" id="ARBA00022989"/>
    </source>
</evidence>
<dbReference type="AlphaFoldDB" id="A0A537J9E9"/>
<feature type="transmembrane region" description="Helical" evidence="5">
    <location>
        <begin position="141"/>
        <end position="161"/>
    </location>
</feature>
<evidence type="ECO:0000256" key="4">
    <source>
        <dbReference type="ARBA" id="ARBA00023136"/>
    </source>
</evidence>
<name>A0A537J9E9_9BACT</name>
<evidence type="ECO:0000256" key="1">
    <source>
        <dbReference type="ARBA" id="ARBA00004651"/>
    </source>
</evidence>
<feature type="transmembrane region" description="Helical" evidence="5">
    <location>
        <begin position="209"/>
        <end position="228"/>
    </location>
</feature>
<feature type="transmembrane region" description="Helical" evidence="5">
    <location>
        <begin position="50"/>
        <end position="69"/>
    </location>
</feature>
<proteinExistence type="predicted"/>
<dbReference type="EMBL" id="VBAN01000277">
    <property type="protein sequence ID" value="TMI80167.1"/>
    <property type="molecule type" value="Genomic_DNA"/>
</dbReference>
<dbReference type="InterPro" id="IPR020846">
    <property type="entry name" value="MFS_dom"/>
</dbReference>
<sequence length="397" mass="41178">MPFPPETTSREPSGFRVLALTTLQQAGLTCIRFGLPILAPFWRDALRLSLGQVGLLLGAFDLGALLFFIPMGLLADRALLLAIAGLGYGSGQTAGTKAVAAAFGPGGRGIAMGIRQAGLPLGGMIAALLLPPLAGAFGWQAALAGAAAVCALTGILCWLGLRDDARGRRSGEVIGRGNGRGGRLAATGPIVDRVRAILRNTGVRRTTEASMLLVIAQFCYQGYLALYLVDRFGWSNHAAAVLLVAVHLGGVLGRLAWGALSDRRYGGRRVPALAWCVGAGTVFPVGLIALPHLAHPSTVALAALVGGVLLLGWNGLYSTLITESAEPGQGATAMGVSMMLMYTATMLTPPLFGFLVDHTSYAAGWASLIGVMAWALVLTYRIPEPAAHDPAEFGNTS</sequence>
<reference evidence="7 8" key="1">
    <citation type="journal article" date="2019" name="Nat. Microbiol.">
        <title>Mediterranean grassland soil C-N compound turnover is dependent on rainfall and depth, and is mediated by genomically divergent microorganisms.</title>
        <authorList>
            <person name="Diamond S."/>
            <person name="Andeer P.F."/>
            <person name="Li Z."/>
            <person name="Crits-Christoph A."/>
            <person name="Burstein D."/>
            <person name="Anantharaman K."/>
            <person name="Lane K.R."/>
            <person name="Thomas B.C."/>
            <person name="Pan C."/>
            <person name="Northen T.R."/>
            <person name="Banfield J.F."/>
        </authorList>
    </citation>
    <scope>NUCLEOTIDE SEQUENCE [LARGE SCALE GENOMIC DNA]</scope>
    <source>
        <strain evidence="7">NP_6</strain>
    </source>
</reference>
<evidence type="ECO:0000256" key="2">
    <source>
        <dbReference type="ARBA" id="ARBA00022692"/>
    </source>
</evidence>
<protein>
    <submittedName>
        <fullName evidence="7">MFS transporter</fullName>
    </submittedName>
</protein>
<dbReference type="PROSITE" id="PS50850">
    <property type="entry name" value="MFS"/>
    <property type="match status" value="1"/>
</dbReference>
<dbReference type="Pfam" id="PF07690">
    <property type="entry name" value="MFS_1"/>
    <property type="match status" value="1"/>
</dbReference>
<evidence type="ECO:0000259" key="6">
    <source>
        <dbReference type="PROSITE" id="PS50850"/>
    </source>
</evidence>
<gene>
    <name evidence="7" type="ORF">E6H03_08910</name>
</gene>
<dbReference type="GO" id="GO:0005886">
    <property type="term" value="C:plasma membrane"/>
    <property type="evidence" value="ECO:0007669"/>
    <property type="project" value="UniProtKB-SubCell"/>
</dbReference>
<feature type="transmembrane region" description="Helical" evidence="5">
    <location>
        <begin position="333"/>
        <end position="356"/>
    </location>
</feature>
<dbReference type="GO" id="GO:0022857">
    <property type="term" value="F:transmembrane transporter activity"/>
    <property type="evidence" value="ECO:0007669"/>
    <property type="project" value="InterPro"/>
</dbReference>
<dbReference type="PANTHER" id="PTHR23527:SF1">
    <property type="entry name" value="BLL3282 PROTEIN"/>
    <property type="match status" value="1"/>
</dbReference>
<feature type="domain" description="Major facilitator superfamily (MFS) profile" evidence="6">
    <location>
        <begin position="1"/>
        <end position="387"/>
    </location>
</feature>
<feature type="transmembrane region" description="Helical" evidence="5">
    <location>
        <begin position="362"/>
        <end position="380"/>
    </location>
</feature>
<accession>A0A537J9E9</accession>
<feature type="transmembrane region" description="Helical" evidence="5">
    <location>
        <begin position="240"/>
        <end position="260"/>
    </location>
</feature>
<feature type="transmembrane region" description="Helical" evidence="5">
    <location>
        <begin position="272"/>
        <end position="293"/>
    </location>
</feature>
<organism evidence="7 8">
    <name type="scientific">Candidatus Segetimicrobium genomatis</name>
    <dbReference type="NCBI Taxonomy" id="2569760"/>
    <lineage>
        <taxon>Bacteria</taxon>
        <taxon>Bacillati</taxon>
        <taxon>Candidatus Sysuimicrobiota</taxon>
        <taxon>Candidatus Sysuimicrobiia</taxon>
        <taxon>Candidatus Sysuimicrobiales</taxon>
        <taxon>Candidatus Segetimicrobiaceae</taxon>
        <taxon>Candidatus Segetimicrobium</taxon>
    </lineage>
</organism>
<evidence type="ECO:0000256" key="5">
    <source>
        <dbReference type="SAM" id="Phobius"/>
    </source>
</evidence>
<keyword evidence="2 5" id="KW-0812">Transmembrane</keyword>
<evidence type="ECO:0000313" key="7">
    <source>
        <dbReference type="EMBL" id="TMI80167.1"/>
    </source>
</evidence>
<dbReference type="InterPro" id="IPR052952">
    <property type="entry name" value="MFS-Transporter"/>
</dbReference>
<keyword evidence="4 5" id="KW-0472">Membrane</keyword>
<evidence type="ECO:0000313" key="8">
    <source>
        <dbReference type="Proteomes" id="UP000318093"/>
    </source>
</evidence>
<dbReference type="Proteomes" id="UP000318093">
    <property type="component" value="Unassembled WGS sequence"/>
</dbReference>
<dbReference type="InterPro" id="IPR011701">
    <property type="entry name" value="MFS"/>
</dbReference>